<dbReference type="PANTHER" id="PTHR30329:SF21">
    <property type="entry name" value="LIPOPROTEIN YIAD-RELATED"/>
    <property type="match status" value="1"/>
</dbReference>
<gene>
    <name evidence="10" type="ORF">KL86DPRO_10413</name>
</gene>
<dbReference type="AlphaFoldDB" id="A0A212J065"/>
<evidence type="ECO:0000256" key="2">
    <source>
        <dbReference type="ARBA" id="ARBA00008914"/>
    </source>
</evidence>
<sequence length="239" mass="26434">MSGSWKVAYADFMTAMMAFFLLMWILNMAPQETKEGLAGYFALDANLLSNIAPSSPMANNTVIQRVDKLDAREYKANEAEKSDRAIAQTIKQFLLADAIPMNASGVTSDNAGVLLHVTGDLLFKPDSVEFTDAGNKVLDEVIGVMRKYKVYLVVRGHTAKGETGAPNYPSKWELSSARATAAIRYIVEEGKIDPTLVRSVAYADTRPLVPETDPESAVKNRRVEFYFHRPEVMTNIVGY</sequence>
<evidence type="ECO:0000256" key="6">
    <source>
        <dbReference type="ARBA" id="ARBA00023136"/>
    </source>
</evidence>
<accession>A0A212J065</accession>
<comment type="subcellular location">
    <subcellularLocation>
        <location evidence="1">Cell membrane</location>
        <topology evidence="1">Single-pass membrane protein</topology>
    </subcellularLocation>
</comment>
<evidence type="ECO:0000256" key="4">
    <source>
        <dbReference type="ARBA" id="ARBA00022692"/>
    </source>
</evidence>
<dbReference type="Gene3D" id="3.30.1330.60">
    <property type="entry name" value="OmpA-like domain"/>
    <property type="match status" value="1"/>
</dbReference>
<dbReference type="PROSITE" id="PS51123">
    <property type="entry name" value="OMPA_2"/>
    <property type="match status" value="1"/>
</dbReference>
<comment type="similarity">
    <text evidence="2">Belongs to the MotB family.</text>
</comment>
<keyword evidence="5 8" id="KW-1133">Transmembrane helix</keyword>
<evidence type="ECO:0000256" key="5">
    <source>
        <dbReference type="ARBA" id="ARBA00022989"/>
    </source>
</evidence>
<evidence type="ECO:0000256" key="8">
    <source>
        <dbReference type="SAM" id="Phobius"/>
    </source>
</evidence>
<evidence type="ECO:0000256" key="1">
    <source>
        <dbReference type="ARBA" id="ARBA00004162"/>
    </source>
</evidence>
<keyword evidence="6 7" id="KW-0472">Membrane</keyword>
<evidence type="ECO:0000256" key="3">
    <source>
        <dbReference type="ARBA" id="ARBA00022475"/>
    </source>
</evidence>
<dbReference type="CDD" id="cd07185">
    <property type="entry name" value="OmpA_C-like"/>
    <property type="match status" value="1"/>
</dbReference>
<dbReference type="PANTHER" id="PTHR30329">
    <property type="entry name" value="STATOR ELEMENT OF FLAGELLAR MOTOR COMPLEX"/>
    <property type="match status" value="1"/>
</dbReference>
<reference evidence="10" key="1">
    <citation type="submission" date="2016-04" db="EMBL/GenBank/DDBJ databases">
        <authorList>
            <person name="Evans L.H."/>
            <person name="Alamgir A."/>
            <person name="Owens N."/>
            <person name="Weber N.D."/>
            <person name="Virtaneva K."/>
            <person name="Barbian K."/>
            <person name="Babar A."/>
            <person name="Rosenke K."/>
        </authorList>
    </citation>
    <scope>NUCLEOTIDE SEQUENCE</scope>
    <source>
        <strain evidence="10">86</strain>
    </source>
</reference>
<dbReference type="InterPro" id="IPR025713">
    <property type="entry name" value="MotB-like_N_dom"/>
</dbReference>
<organism evidence="10">
    <name type="scientific">uncultured delta proteobacterium</name>
    <dbReference type="NCBI Taxonomy" id="34034"/>
    <lineage>
        <taxon>Bacteria</taxon>
        <taxon>Deltaproteobacteria</taxon>
        <taxon>environmental samples</taxon>
    </lineage>
</organism>
<evidence type="ECO:0000313" key="10">
    <source>
        <dbReference type="EMBL" id="SBV92744.1"/>
    </source>
</evidence>
<keyword evidence="4 8" id="KW-0812">Transmembrane</keyword>
<dbReference type="Pfam" id="PF00691">
    <property type="entry name" value="OmpA"/>
    <property type="match status" value="1"/>
</dbReference>
<dbReference type="Pfam" id="PF13677">
    <property type="entry name" value="MotB_plug"/>
    <property type="match status" value="1"/>
</dbReference>
<name>A0A212J065_9DELT</name>
<evidence type="ECO:0000256" key="7">
    <source>
        <dbReference type="PROSITE-ProRule" id="PRU00473"/>
    </source>
</evidence>
<dbReference type="InterPro" id="IPR006665">
    <property type="entry name" value="OmpA-like"/>
</dbReference>
<dbReference type="InterPro" id="IPR036737">
    <property type="entry name" value="OmpA-like_sf"/>
</dbReference>
<proteinExistence type="inferred from homology"/>
<protein>
    <submittedName>
        <fullName evidence="10">OmpA/MotB domain protein</fullName>
    </submittedName>
</protein>
<dbReference type="EMBL" id="FLUQ01000001">
    <property type="protein sequence ID" value="SBV92744.1"/>
    <property type="molecule type" value="Genomic_DNA"/>
</dbReference>
<dbReference type="InterPro" id="IPR050330">
    <property type="entry name" value="Bact_OuterMem_StrucFunc"/>
</dbReference>
<feature type="domain" description="OmpA-like" evidence="9">
    <location>
        <begin position="110"/>
        <end position="231"/>
    </location>
</feature>
<dbReference type="GO" id="GO:0005886">
    <property type="term" value="C:plasma membrane"/>
    <property type="evidence" value="ECO:0007669"/>
    <property type="project" value="UniProtKB-SubCell"/>
</dbReference>
<keyword evidence="3" id="KW-1003">Cell membrane</keyword>
<feature type="transmembrane region" description="Helical" evidence="8">
    <location>
        <begin position="7"/>
        <end position="26"/>
    </location>
</feature>
<evidence type="ECO:0000259" key="9">
    <source>
        <dbReference type="PROSITE" id="PS51123"/>
    </source>
</evidence>
<dbReference type="SUPFAM" id="SSF103088">
    <property type="entry name" value="OmpA-like"/>
    <property type="match status" value="1"/>
</dbReference>